<dbReference type="InterPro" id="IPR042099">
    <property type="entry name" value="ANL_N_sf"/>
</dbReference>
<dbReference type="PANTHER" id="PTHR43845">
    <property type="entry name" value="BLR5969 PROTEIN"/>
    <property type="match status" value="1"/>
</dbReference>
<accession>A0ABX7BKD9</accession>
<evidence type="ECO:0000256" key="1">
    <source>
        <dbReference type="SAM" id="MobiDB-lite"/>
    </source>
</evidence>
<organism evidence="2 3">
    <name type="scientific">Brevundimonas vitisensis</name>
    <dbReference type="NCBI Taxonomy" id="2800818"/>
    <lineage>
        <taxon>Bacteria</taxon>
        <taxon>Pseudomonadati</taxon>
        <taxon>Pseudomonadota</taxon>
        <taxon>Alphaproteobacteria</taxon>
        <taxon>Caulobacterales</taxon>
        <taxon>Caulobacteraceae</taxon>
        <taxon>Brevundimonas</taxon>
    </lineage>
</organism>
<reference evidence="2 3" key="1">
    <citation type="submission" date="2021-01" db="EMBL/GenBank/DDBJ databases">
        <title>Brevundimonas vitis sp. nov., an bacterium isolated from grape (Vitis vinifera).</title>
        <authorList>
            <person name="Jiang L."/>
            <person name="Lee J."/>
        </authorList>
    </citation>
    <scope>NUCLEOTIDE SEQUENCE [LARGE SCALE GENOMIC DNA]</scope>
    <source>
        <strain evidence="2 3">GRTSA-9</strain>
    </source>
</reference>
<dbReference type="RefSeq" id="WP_201102250.1">
    <property type="nucleotide sequence ID" value="NZ_CP067977.1"/>
</dbReference>
<gene>
    <name evidence="2" type="ORF">JIP62_11125</name>
</gene>
<proteinExistence type="predicted"/>
<dbReference type="EMBL" id="CP067977">
    <property type="protein sequence ID" value="QQQ17875.1"/>
    <property type="molecule type" value="Genomic_DNA"/>
</dbReference>
<dbReference type="Gene3D" id="3.30.300.30">
    <property type="match status" value="1"/>
</dbReference>
<dbReference type="Proteomes" id="UP000595448">
    <property type="component" value="Chromosome"/>
</dbReference>
<sequence length="460" mass="50919">MLDAAAGAPDRTLNTSGNGLGYQASNASKWSDRPWLDPIEAAPRDQIEARQEAMLLEQMQWIATRSAVVRELWAAAGVDPLSIVSLADFKTRAPFMDKDAIRAFRDRTGDPFGGVLCVDRDELHNIGSSSGTTGDPTIFAERWDRGYEGPFTPREYWMLGLRPGDYVLEMSTVMRGIGHRITRAAGAIPLLLNHDPNEVETAVDLILKYRPTIFFHLSSPVIYGLERMEREKGIDMVDLFSSFRACVYGGEPIGPRMQATLDRWGAKVFEFSSLGDSGTIWECEHGDGFHAWEDIGLVEVLKPGTDEPVADGEGGELVVTALHNKTDPLIRYRSGDFVRFTRAPCACGRTHVRLWPLGRLGDEVVVNGRSVLPRDVWTAVEQVAETSAGLFQIIRPQRELSELKLRVGYDGDPPDHADVARRVADEVEARVGVRPQVELTPNSELIKLGPPHKIPRVAKA</sequence>
<protein>
    <recommendedName>
        <fullName evidence="4">Phenylacetate--CoA ligase family protein</fullName>
    </recommendedName>
</protein>
<dbReference type="SUPFAM" id="SSF56801">
    <property type="entry name" value="Acetyl-CoA synthetase-like"/>
    <property type="match status" value="1"/>
</dbReference>
<dbReference type="Gene3D" id="3.40.50.12780">
    <property type="entry name" value="N-terminal domain of ligase-like"/>
    <property type="match status" value="1"/>
</dbReference>
<name>A0ABX7BKD9_9CAUL</name>
<dbReference type="PANTHER" id="PTHR43845:SF1">
    <property type="entry name" value="BLR5969 PROTEIN"/>
    <property type="match status" value="1"/>
</dbReference>
<dbReference type="InterPro" id="IPR045851">
    <property type="entry name" value="AMP-bd_C_sf"/>
</dbReference>
<evidence type="ECO:0000313" key="3">
    <source>
        <dbReference type="Proteomes" id="UP000595448"/>
    </source>
</evidence>
<keyword evidence="3" id="KW-1185">Reference proteome</keyword>
<evidence type="ECO:0000313" key="2">
    <source>
        <dbReference type="EMBL" id="QQQ17875.1"/>
    </source>
</evidence>
<evidence type="ECO:0008006" key="4">
    <source>
        <dbReference type="Google" id="ProtNLM"/>
    </source>
</evidence>
<feature type="region of interest" description="Disordered" evidence="1">
    <location>
        <begin position="1"/>
        <end position="20"/>
    </location>
</feature>